<dbReference type="EMBL" id="JQBY01000005">
    <property type="protein sequence ID" value="KRN83031.1"/>
    <property type="molecule type" value="Genomic_DNA"/>
</dbReference>
<evidence type="ECO:0000259" key="2">
    <source>
        <dbReference type="Pfam" id="PF06030"/>
    </source>
</evidence>
<proteinExistence type="predicted"/>
<evidence type="ECO:0000256" key="1">
    <source>
        <dbReference type="SAM" id="Phobius"/>
    </source>
</evidence>
<sequence length="349" mass="38403">MSKQLWRWLGTIAAIFGILIMSGVSVTKAAGTSDVQAVPIGVTPVVNKNQISKGVSYYDLKLGAGKSTDLKLKISNISSKAVTVKLKATTAITNSNAVIDYGKIPKTVDSSMRYRLDKLIKIAPADRKITIPSKRAVLVTARLTMPDKKLNGTLLGALHVEPVTKKVKKGLQSKYAFAVACMVTNGKQVKPDLKLNTVKAGVRLGQRVVTVNVQNYRASLLTKGHINTTITRQGQNRVLKHLVVQTAAFAPNTNFNLPVPWGSSAIAPGNYTLHMTYTSTDGQFAHKKTWKFNKDFHISAVQAARYNLGTLQIPWWIYVIIAFVVILLIVLIWLLLKRRKKEDKADDSK</sequence>
<keyword evidence="1" id="KW-1133">Transmembrane helix</keyword>
<dbReference type="Pfam" id="PF11797">
    <property type="entry name" value="WxLIP_HBD"/>
    <property type="match status" value="1"/>
</dbReference>
<dbReference type="AlphaFoldDB" id="A0A0R2K965"/>
<keyword evidence="1" id="KW-0812">Transmembrane</keyword>
<dbReference type="Proteomes" id="UP000051749">
    <property type="component" value="Unassembled WGS sequence"/>
</dbReference>
<dbReference type="GeneID" id="76043119"/>
<feature type="domain" description="WxL Interacting Protein peptidoglycan binding" evidence="2">
    <location>
        <begin position="42"/>
        <end position="161"/>
    </location>
</feature>
<accession>A0A0R2K965</accession>
<evidence type="ECO:0000259" key="3">
    <source>
        <dbReference type="Pfam" id="PF11797"/>
    </source>
</evidence>
<comment type="caution">
    <text evidence="4">The sequence shown here is derived from an EMBL/GenBank/DDBJ whole genome shotgun (WGS) entry which is preliminary data.</text>
</comment>
<dbReference type="RefSeq" id="WP_082623506.1">
    <property type="nucleotide sequence ID" value="NZ_BJYP01000003.1"/>
</dbReference>
<dbReference type="InterPro" id="IPR021759">
    <property type="entry name" value="WxLIP_HBD"/>
</dbReference>
<evidence type="ECO:0000313" key="4">
    <source>
        <dbReference type="EMBL" id="KRN83031.1"/>
    </source>
</evidence>
<protein>
    <submittedName>
        <fullName evidence="4">Cell surface protein</fullName>
    </submittedName>
</protein>
<keyword evidence="1" id="KW-0472">Membrane</keyword>
<name>A0A0R2K965_9LACO</name>
<gene>
    <name evidence="4" type="ORF">IV87_GL001741</name>
</gene>
<dbReference type="InterPro" id="IPR010317">
    <property type="entry name" value="WxLIP_PGBD"/>
</dbReference>
<organism evidence="4 5">
    <name type="scientific">Pediococcus ethanolidurans</name>
    <dbReference type="NCBI Taxonomy" id="319653"/>
    <lineage>
        <taxon>Bacteria</taxon>
        <taxon>Bacillati</taxon>
        <taxon>Bacillota</taxon>
        <taxon>Bacilli</taxon>
        <taxon>Lactobacillales</taxon>
        <taxon>Lactobacillaceae</taxon>
        <taxon>Pediococcus</taxon>
    </lineage>
</organism>
<dbReference type="OrthoDB" id="2365961at2"/>
<feature type="domain" description="WxL Interacting Protein host binding" evidence="3">
    <location>
        <begin position="170"/>
        <end position="307"/>
    </location>
</feature>
<dbReference type="STRING" id="319653.SAMN04487973_101236"/>
<dbReference type="PATRIC" id="fig|319653.3.peg.1770"/>
<dbReference type="Pfam" id="PF06030">
    <property type="entry name" value="WxLIP_PGBD"/>
    <property type="match status" value="1"/>
</dbReference>
<evidence type="ECO:0000313" key="5">
    <source>
        <dbReference type="Proteomes" id="UP000051749"/>
    </source>
</evidence>
<feature type="transmembrane region" description="Helical" evidence="1">
    <location>
        <begin position="315"/>
        <end position="336"/>
    </location>
</feature>
<reference evidence="4 5" key="1">
    <citation type="journal article" date="2015" name="Genome Announc.">
        <title>Expanding the biotechnology potential of lactobacilli through comparative genomics of 213 strains and associated genera.</title>
        <authorList>
            <person name="Sun Z."/>
            <person name="Harris H.M."/>
            <person name="McCann A."/>
            <person name="Guo C."/>
            <person name="Argimon S."/>
            <person name="Zhang W."/>
            <person name="Yang X."/>
            <person name="Jeffery I.B."/>
            <person name="Cooney J.C."/>
            <person name="Kagawa T.F."/>
            <person name="Liu W."/>
            <person name="Song Y."/>
            <person name="Salvetti E."/>
            <person name="Wrobel A."/>
            <person name="Rasinkangas P."/>
            <person name="Parkhill J."/>
            <person name="Rea M.C."/>
            <person name="O'Sullivan O."/>
            <person name="Ritari J."/>
            <person name="Douillard F.P."/>
            <person name="Paul Ross R."/>
            <person name="Yang R."/>
            <person name="Briner A.E."/>
            <person name="Felis G.E."/>
            <person name="de Vos W.M."/>
            <person name="Barrangou R."/>
            <person name="Klaenhammer T.R."/>
            <person name="Caufield P.W."/>
            <person name="Cui Y."/>
            <person name="Zhang H."/>
            <person name="O'Toole P.W."/>
        </authorList>
    </citation>
    <scope>NUCLEOTIDE SEQUENCE [LARGE SCALE GENOMIC DNA]</scope>
    <source>
        <strain evidence="4 5">DSM 22301</strain>
    </source>
</reference>